<evidence type="ECO:0000313" key="8">
    <source>
        <dbReference type="Proteomes" id="UP000710385"/>
    </source>
</evidence>
<evidence type="ECO:0000256" key="2">
    <source>
        <dbReference type="ARBA" id="ARBA00022980"/>
    </source>
</evidence>
<dbReference type="EMBL" id="JABTTY010000001">
    <property type="protein sequence ID" value="MBE7525054.1"/>
    <property type="molecule type" value="Genomic_DNA"/>
</dbReference>
<keyword evidence="3 5" id="KW-0687">Ribonucleoprotein</keyword>
<dbReference type="GO" id="GO:1990904">
    <property type="term" value="C:ribonucleoprotein complex"/>
    <property type="evidence" value="ECO:0007669"/>
    <property type="project" value="UniProtKB-KW"/>
</dbReference>
<dbReference type="HAMAP" id="MF_01328_B">
    <property type="entry name" value="Ribosomal_uL4_B"/>
    <property type="match status" value="1"/>
</dbReference>
<dbReference type="PANTHER" id="PTHR10746:SF6">
    <property type="entry name" value="LARGE RIBOSOMAL SUBUNIT PROTEIN UL4M"/>
    <property type="match status" value="1"/>
</dbReference>
<name>A0A928Y6E9_UNCKA</name>
<dbReference type="Gene3D" id="3.40.1370.10">
    <property type="match status" value="1"/>
</dbReference>
<evidence type="ECO:0000256" key="4">
    <source>
        <dbReference type="ARBA" id="ARBA00035244"/>
    </source>
</evidence>
<gene>
    <name evidence="5 7" type="primary">rplD</name>
    <name evidence="7" type="ORF">HS096_01495</name>
</gene>
<feature type="compositionally biased region" description="Basic residues" evidence="6">
    <location>
        <begin position="60"/>
        <end position="73"/>
    </location>
</feature>
<dbReference type="GO" id="GO:0005840">
    <property type="term" value="C:ribosome"/>
    <property type="evidence" value="ECO:0007669"/>
    <property type="project" value="UniProtKB-KW"/>
</dbReference>
<dbReference type="SUPFAM" id="SSF52166">
    <property type="entry name" value="Ribosomal protein L4"/>
    <property type="match status" value="1"/>
</dbReference>
<dbReference type="Pfam" id="PF00573">
    <property type="entry name" value="Ribosomal_L4"/>
    <property type="match status" value="1"/>
</dbReference>
<organism evidence="7 8">
    <name type="scientific">candidate division WWE3 bacterium</name>
    <dbReference type="NCBI Taxonomy" id="2053526"/>
    <lineage>
        <taxon>Bacteria</taxon>
        <taxon>Katanobacteria</taxon>
    </lineage>
</organism>
<dbReference type="InterPro" id="IPR002136">
    <property type="entry name" value="Ribosomal_uL4"/>
</dbReference>
<evidence type="ECO:0000256" key="5">
    <source>
        <dbReference type="HAMAP-Rule" id="MF_01328"/>
    </source>
</evidence>
<feature type="region of interest" description="Disordered" evidence="6">
    <location>
        <begin position="52"/>
        <end position="73"/>
    </location>
</feature>
<evidence type="ECO:0000256" key="3">
    <source>
        <dbReference type="ARBA" id="ARBA00023274"/>
    </source>
</evidence>
<comment type="similarity">
    <text evidence="1 5">Belongs to the universal ribosomal protein uL4 family.</text>
</comment>
<keyword evidence="5" id="KW-0699">rRNA-binding</keyword>
<dbReference type="GO" id="GO:0006412">
    <property type="term" value="P:translation"/>
    <property type="evidence" value="ECO:0007669"/>
    <property type="project" value="UniProtKB-UniRule"/>
</dbReference>
<accession>A0A928Y6E9</accession>
<dbReference type="NCBIfam" id="TIGR03953">
    <property type="entry name" value="rplD_bact"/>
    <property type="match status" value="1"/>
</dbReference>
<comment type="caution">
    <text evidence="7">The sequence shown here is derived from an EMBL/GenBank/DDBJ whole genome shotgun (WGS) entry which is preliminary data.</text>
</comment>
<dbReference type="InterPro" id="IPR013005">
    <property type="entry name" value="Ribosomal_uL4-like"/>
</dbReference>
<evidence type="ECO:0000313" key="7">
    <source>
        <dbReference type="EMBL" id="MBE7525054.1"/>
    </source>
</evidence>
<dbReference type="Proteomes" id="UP000710385">
    <property type="component" value="Unassembled WGS sequence"/>
</dbReference>
<dbReference type="GO" id="GO:0019843">
    <property type="term" value="F:rRNA binding"/>
    <property type="evidence" value="ECO:0007669"/>
    <property type="project" value="UniProtKB-UniRule"/>
</dbReference>
<comment type="function">
    <text evidence="5">One of the primary rRNA binding proteins, this protein initially binds near the 5'-end of the 23S rRNA. It is important during the early stages of 50S assembly. It makes multiple contacts with different domains of the 23S rRNA in the assembled 50S subunit and ribosome.</text>
</comment>
<dbReference type="AlphaFoldDB" id="A0A928Y6E9"/>
<keyword evidence="5" id="KW-0694">RNA-binding</keyword>
<evidence type="ECO:0000256" key="6">
    <source>
        <dbReference type="SAM" id="MobiDB-lite"/>
    </source>
</evidence>
<protein>
    <recommendedName>
        <fullName evidence="4 5">Large ribosomal subunit protein uL4</fullName>
    </recommendedName>
</protein>
<dbReference type="PANTHER" id="PTHR10746">
    <property type="entry name" value="50S RIBOSOMAL PROTEIN L4"/>
    <property type="match status" value="1"/>
</dbReference>
<comment type="subunit">
    <text evidence="5">Part of the 50S ribosomal subunit.</text>
</comment>
<evidence type="ECO:0000256" key="1">
    <source>
        <dbReference type="ARBA" id="ARBA00010528"/>
    </source>
</evidence>
<keyword evidence="2 5" id="KW-0689">Ribosomal protein</keyword>
<sequence length="211" mass="23447">MPKIAVYNQEGAKTGEMELSDVRFGVPVKQSLVHQAAVAQMANARRAIAHTKTRGEVRGGGKKPWRQKGTGRARHGSIRSPIWIGGGVTFGPRSDRNFAQKINRKMRQKALSMVLSDKVAHESLFVLEGFVPKEAKTKAMIGLLGKLPVKKTVLYIIAKPRPELVRMVRNLPNIHVITANTLNVLDALKYQTILFEKDAIPAFESLFRKEA</sequence>
<dbReference type="InterPro" id="IPR023574">
    <property type="entry name" value="Ribosomal_uL4_dom_sf"/>
</dbReference>
<reference evidence="7" key="1">
    <citation type="submission" date="2020-05" db="EMBL/GenBank/DDBJ databases">
        <title>High-Quality Genomes of Partial-Nitritation/Anammox System by Hierarchical Clustering Based Hybrid Assembly.</title>
        <authorList>
            <person name="Liu L."/>
            <person name="Wang Y."/>
            <person name="Che Y."/>
            <person name="Chen Y."/>
            <person name="Xia Y."/>
            <person name="Luo R."/>
            <person name="Cheng S.H."/>
            <person name="Zheng C."/>
            <person name="Zhang T."/>
        </authorList>
    </citation>
    <scope>NUCLEOTIDE SEQUENCE</scope>
    <source>
        <strain evidence="7">H1_PAT1</strain>
    </source>
</reference>
<dbReference type="GO" id="GO:0003735">
    <property type="term" value="F:structural constituent of ribosome"/>
    <property type="evidence" value="ECO:0007669"/>
    <property type="project" value="InterPro"/>
</dbReference>
<proteinExistence type="inferred from homology"/>
<comment type="function">
    <text evidence="5">Forms part of the polypeptide exit tunnel.</text>
</comment>